<feature type="transmembrane region" description="Helical" evidence="5">
    <location>
        <begin position="1475"/>
        <end position="1500"/>
    </location>
</feature>
<feature type="transmembrane region" description="Helical" evidence="5">
    <location>
        <begin position="1323"/>
        <end position="1343"/>
    </location>
</feature>
<dbReference type="PROSITE" id="PS50297">
    <property type="entry name" value="ANK_REP_REGION"/>
    <property type="match status" value="20"/>
</dbReference>
<feature type="repeat" description="ANK" evidence="4">
    <location>
        <begin position="135"/>
        <end position="167"/>
    </location>
</feature>
<dbReference type="InterPro" id="IPR002110">
    <property type="entry name" value="Ankyrin_rpt"/>
</dbReference>
<feature type="repeat" description="ANK" evidence="4">
    <location>
        <begin position="845"/>
        <end position="865"/>
    </location>
</feature>
<feature type="repeat" description="ANK" evidence="4">
    <location>
        <begin position="609"/>
        <end position="641"/>
    </location>
</feature>
<protein>
    <recommendedName>
        <fullName evidence="8">Ion transport domain-containing protein</fullName>
    </recommendedName>
</protein>
<feature type="transmembrane region" description="Helical" evidence="5">
    <location>
        <begin position="1396"/>
        <end position="1415"/>
    </location>
</feature>
<evidence type="ECO:0000256" key="3">
    <source>
        <dbReference type="ARBA" id="ARBA00023303"/>
    </source>
</evidence>
<dbReference type="PRINTS" id="PR01097">
    <property type="entry name" value="TRNSRECEPTRP"/>
</dbReference>
<dbReference type="Gene3D" id="1.25.40.20">
    <property type="entry name" value="Ankyrin repeat-containing domain"/>
    <property type="match status" value="6"/>
</dbReference>
<feature type="repeat" description="ANK" evidence="4">
    <location>
        <begin position="235"/>
        <end position="267"/>
    </location>
</feature>
<keyword evidence="2" id="KW-0406">Ion transport</keyword>
<dbReference type="GO" id="GO:0016020">
    <property type="term" value="C:membrane"/>
    <property type="evidence" value="ECO:0007669"/>
    <property type="project" value="InterPro"/>
</dbReference>
<name>A0A974CQQ6_XENLA</name>
<dbReference type="GO" id="GO:0005262">
    <property type="term" value="F:calcium channel activity"/>
    <property type="evidence" value="ECO:0007669"/>
    <property type="project" value="InterPro"/>
</dbReference>
<dbReference type="SUPFAM" id="SSF48403">
    <property type="entry name" value="Ankyrin repeat"/>
    <property type="match status" value="4"/>
</dbReference>
<feature type="repeat" description="ANK" evidence="4">
    <location>
        <begin position="642"/>
        <end position="674"/>
    </location>
</feature>
<dbReference type="Proteomes" id="UP000694892">
    <property type="component" value="Chromosome 6L"/>
</dbReference>
<keyword evidence="5" id="KW-1133">Transmembrane helix</keyword>
<feature type="repeat" description="ANK" evidence="4">
    <location>
        <begin position="812"/>
        <end position="844"/>
    </location>
</feature>
<feature type="repeat" description="ANK" evidence="4">
    <location>
        <begin position="1062"/>
        <end position="1088"/>
    </location>
</feature>
<dbReference type="EMBL" id="CM004476">
    <property type="protein sequence ID" value="OCT77217.1"/>
    <property type="molecule type" value="Genomic_DNA"/>
</dbReference>
<feature type="transmembrane region" description="Helical" evidence="5">
    <location>
        <begin position="1257"/>
        <end position="1280"/>
    </location>
</feature>
<sequence length="1670" mass="184151">MIAVRENRLAIVERFLELGVDLNERTQDCLTALHVAAAHSKDEIVRLLLLKKAEPNIPGGPKDQLPLHYTALRPNGAINVTQTLLRASHKDARLTPDKDGCIPLFLAIEAGNLGICKELLLVNPESQLRAVSKKYGDTALHASCRKRDVDAAKLLVEYGANVDCQNEEGQTPLHIVAWAGDEMMLKFLHQCKTNANITDKMERTPLHVAAERGNTNVVEILTEKFRSNVLARTKDGNTLMHIASQCGHPETALAFLKRGVLLHMPNKSGAVCLHAAAKRGHTAVVKALLQKGAHVDARTKDNYTALHIAAENCKPQVVQTLLGFGAQVQLKGGKFPGMIGKSRNLQHALVMVRSRTASTDTGVRNLLRSKARSCKKCCPILPAERPGEIAREEKSTAAERMVALSPFLQKNGSGVSAQETPLHVAARIKDGEKVAEMLIKSGADINVEQENGETAMHISAQHGNLKMITALIEEGGEPTWQSKNQENPLHTAVRHCHLPIVEVLLQHLINERGRADAVGCVNQANKAGETSLHLAAAVKKEMIHTKEEDVKIIGILMEHDGDISRPTNTTLETPLHYCARVGNEDVLLEMIRHISSSRMQQTMNKQAKNGRSPLLVAAEQGHTGIVRILLQNQARVDVFDEHGKAALHLAAENGHDKIADILLKHKAFVNAKTKLGLTPLHLCAQNGFNHLVKLLVGTHSASIDAMALTKRTPLHMAALNGQLDVCNSLLNMKADVNATDIEGQTPLHLAAENDHSEVVKVFLKHKPELVTSANMEGSTCAHIAASKGSAAVIKELLKFNKTGVTTARNKTNDSTPLHLAAAGGHTDVVKVLLETGALASDENGEGMTAIHLAAKNGHINVLEALKGSVSFRITSTKTGFTALHVAAHFGQLDFVREILTKVPATMTSEPPKAVPDLLHMKEQRGESGYTPLHLASQSGHESLVRLLLNYPGVQADTATTRQGSTPIHLAAQNGHTAVVGLLLSKSTSQLHMKDKRGRTCLHLAAANGHIEMMRALIGQGAEINVTDKNGWCPLHFAARSGFLDTVRFLVECGANPTLECKDGKTAIQYAAAKNHQDVVSFLLKKNHNTLKLIEDRKFVFDLMVCGKLNDNRIIQEFILNSSAPLDTAVKLSRALNITAFKEKERAMDLLNAAKYSENMATELLTIASGSTNAGFILRAVDHRCTTILDCLIECEQKDVVAHPAVQKYLTEVWYGNLDWTTWKLVLLFFTFLACPPVWLVFSLPLKHRFNKIPIMKFMSYLASHIFLIVLFILTIVYPPLSPIYEGHMVPCWNEWLLLAWLSGMLVSELTHHGERAGLAWIRVFVLGFSAAAFFCHLLAFLFSDRDRLHCLFARNILLGMAMTLSFVQFLEFLTFHHLFGPWAIIIRDLIKDLTRFAVILALFHVAFTMQLSAVYQPVYPDDTATQSLNETETVHSESNIQDPIDITVLLFFSLFGLVEPGCLPSLNRTPQFTFVIVRFVFGVYLIVTLIVLINLLIAMMSDTYQRIQAQSDTEWKFGRATLIRDMTRKPGTPSPFNLFTNLFYYIKLLCKHKGKLCSANARNLMSEEDIDGFSDTRSIDLLAQTSLSWIRTPAKRTMQVAPEGERNREQHYPGPVKIEDMTDWHNIGVRYLSLKGQSDAALFERDISHGAETPSKSVVPLNTKIPNGTK</sequence>
<evidence type="ECO:0000256" key="4">
    <source>
        <dbReference type="PROSITE-ProRule" id="PRU00023"/>
    </source>
</evidence>
<feature type="repeat" description="ANK" evidence="4">
    <location>
        <begin position="927"/>
        <end position="949"/>
    </location>
</feature>
<keyword evidence="4" id="KW-0040">ANK repeat</keyword>
<dbReference type="SMART" id="SM00248">
    <property type="entry name" value="ANK"/>
    <property type="match status" value="29"/>
</dbReference>
<dbReference type="PANTHER" id="PTHR24133:SF40">
    <property type="entry name" value="ANKYRIN REPEAT DOMAIN 44"/>
    <property type="match status" value="1"/>
</dbReference>
<evidence type="ECO:0000313" key="7">
    <source>
        <dbReference type="Proteomes" id="UP000694892"/>
    </source>
</evidence>
<evidence type="ECO:0000256" key="2">
    <source>
        <dbReference type="ARBA" id="ARBA00023065"/>
    </source>
</evidence>
<evidence type="ECO:0000256" key="1">
    <source>
        <dbReference type="ARBA" id="ARBA00022448"/>
    </source>
</evidence>
<feature type="repeat" description="ANK" evidence="4">
    <location>
        <begin position="709"/>
        <end position="741"/>
    </location>
</feature>
<gene>
    <name evidence="6" type="ORF">XELAEV_18032415mg</name>
</gene>
<dbReference type="PROSITE" id="PS50088">
    <property type="entry name" value="ANK_REPEAT"/>
    <property type="match status" value="21"/>
</dbReference>
<feature type="repeat" description="ANK" evidence="4">
    <location>
        <begin position="962"/>
        <end position="988"/>
    </location>
</feature>
<keyword evidence="3" id="KW-0407">Ion channel</keyword>
<feature type="transmembrane region" description="Helical" evidence="5">
    <location>
        <begin position="1224"/>
        <end position="1245"/>
    </location>
</feature>
<dbReference type="InterPro" id="IPR052391">
    <property type="entry name" value="E3_Ligase-Neurotoxin"/>
</dbReference>
<feature type="repeat" description="ANK" evidence="4">
    <location>
        <begin position="201"/>
        <end position="224"/>
    </location>
</feature>
<dbReference type="PANTHER" id="PTHR24133">
    <property type="entry name" value="ANKYRIN DOMAIN-CONTAINING"/>
    <property type="match status" value="1"/>
</dbReference>
<feature type="repeat" description="ANK" evidence="4">
    <location>
        <begin position="1029"/>
        <end position="1061"/>
    </location>
</feature>
<feature type="repeat" description="ANK" evidence="4">
    <location>
        <begin position="996"/>
        <end position="1028"/>
    </location>
</feature>
<keyword evidence="5" id="KW-0812">Transmembrane</keyword>
<dbReference type="Pfam" id="PF12796">
    <property type="entry name" value="Ank_2"/>
    <property type="match status" value="8"/>
</dbReference>
<dbReference type="Pfam" id="PF13637">
    <property type="entry name" value="Ank_4"/>
    <property type="match status" value="2"/>
</dbReference>
<evidence type="ECO:0008006" key="8">
    <source>
        <dbReference type="Google" id="ProtNLM"/>
    </source>
</evidence>
<dbReference type="PRINTS" id="PR01415">
    <property type="entry name" value="ANKYRIN"/>
</dbReference>
<dbReference type="Pfam" id="PF00023">
    <property type="entry name" value="Ank"/>
    <property type="match status" value="2"/>
</dbReference>
<keyword evidence="1" id="KW-0813">Transport</keyword>
<accession>A0A974CQQ6</accession>
<proteinExistence type="predicted"/>
<reference evidence="7" key="1">
    <citation type="journal article" date="2016" name="Nature">
        <title>Genome evolution in the allotetraploid frog Xenopus laevis.</title>
        <authorList>
            <person name="Session A.M."/>
            <person name="Uno Y."/>
            <person name="Kwon T."/>
            <person name="Chapman J.A."/>
            <person name="Toyoda A."/>
            <person name="Takahashi S."/>
            <person name="Fukui A."/>
            <person name="Hikosaka A."/>
            <person name="Suzuki A."/>
            <person name="Kondo M."/>
            <person name="van Heeringen S.J."/>
            <person name="Quigley I."/>
            <person name="Heinz S."/>
            <person name="Ogino H."/>
            <person name="Ochi H."/>
            <person name="Hellsten U."/>
            <person name="Lyons J.B."/>
            <person name="Simakov O."/>
            <person name="Putnam N."/>
            <person name="Stites J."/>
            <person name="Kuroki Y."/>
            <person name="Tanaka T."/>
            <person name="Michiue T."/>
            <person name="Watanabe M."/>
            <person name="Bogdanovic O."/>
            <person name="Lister R."/>
            <person name="Georgiou G."/>
            <person name="Paranjpe S.S."/>
            <person name="van Kruijsbergen I."/>
            <person name="Shu S."/>
            <person name="Carlson J."/>
            <person name="Kinoshita T."/>
            <person name="Ohta Y."/>
            <person name="Mawaribuchi S."/>
            <person name="Jenkins J."/>
            <person name="Grimwood J."/>
            <person name="Schmutz J."/>
            <person name="Mitros T."/>
            <person name="Mozaffari S.V."/>
            <person name="Suzuki Y."/>
            <person name="Haramoto Y."/>
            <person name="Yamamoto T.S."/>
            <person name="Takagi C."/>
            <person name="Heald R."/>
            <person name="Miller K."/>
            <person name="Haudenschild C."/>
            <person name="Kitzman J."/>
            <person name="Nakayama T."/>
            <person name="Izutsu Y."/>
            <person name="Robert J."/>
            <person name="Fortriede J."/>
            <person name="Burns K."/>
            <person name="Lotay V."/>
            <person name="Karimi K."/>
            <person name="Yasuoka Y."/>
            <person name="Dichmann D.S."/>
            <person name="Flajnik M.F."/>
            <person name="Houston D.W."/>
            <person name="Shendure J."/>
            <person name="DuPasquier L."/>
            <person name="Vize P.D."/>
            <person name="Zorn A.M."/>
            <person name="Ito M."/>
            <person name="Marcotte E.M."/>
            <person name="Wallingford J.B."/>
            <person name="Ito Y."/>
            <person name="Asashima M."/>
            <person name="Ueno N."/>
            <person name="Matsuda Y."/>
            <person name="Veenstra G.J."/>
            <person name="Fujiyama A."/>
            <person name="Harland R.M."/>
            <person name="Taira M."/>
            <person name="Rokhsar D.S."/>
        </authorList>
    </citation>
    <scope>NUCLEOTIDE SEQUENCE [LARGE SCALE GENOMIC DNA]</scope>
    <source>
        <strain evidence="7">J</strain>
    </source>
</reference>
<feature type="transmembrane region" description="Helical" evidence="5">
    <location>
        <begin position="1355"/>
        <end position="1375"/>
    </location>
</feature>
<feature type="repeat" description="ANK" evidence="4">
    <location>
        <begin position="168"/>
        <end position="200"/>
    </location>
</feature>
<feature type="repeat" description="ANK" evidence="4">
    <location>
        <begin position="451"/>
        <end position="483"/>
    </location>
</feature>
<organism evidence="6 7">
    <name type="scientific">Xenopus laevis</name>
    <name type="common">African clawed frog</name>
    <dbReference type="NCBI Taxonomy" id="8355"/>
    <lineage>
        <taxon>Eukaryota</taxon>
        <taxon>Metazoa</taxon>
        <taxon>Chordata</taxon>
        <taxon>Craniata</taxon>
        <taxon>Vertebrata</taxon>
        <taxon>Euteleostomi</taxon>
        <taxon>Amphibia</taxon>
        <taxon>Batrachia</taxon>
        <taxon>Anura</taxon>
        <taxon>Pipoidea</taxon>
        <taxon>Pipidae</taxon>
        <taxon>Xenopodinae</taxon>
        <taxon>Xenopus</taxon>
        <taxon>Xenopus</taxon>
    </lineage>
</organism>
<evidence type="ECO:0000256" key="5">
    <source>
        <dbReference type="SAM" id="Phobius"/>
    </source>
</evidence>
<feature type="repeat" description="ANK" evidence="4">
    <location>
        <begin position="28"/>
        <end position="60"/>
    </location>
</feature>
<feature type="repeat" description="ANK" evidence="4">
    <location>
        <begin position="417"/>
        <end position="450"/>
    </location>
</feature>
<dbReference type="OMA" id="CLYIRNQ"/>
<dbReference type="InterPro" id="IPR036770">
    <property type="entry name" value="Ankyrin_rpt-contain_sf"/>
</dbReference>
<dbReference type="InterPro" id="IPR002153">
    <property type="entry name" value="TRPC_channel"/>
</dbReference>
<feature type="repeat" description="ANK" evidence="4">
    <location>
        <begin position="878"/>
        <end position="899"/>
    </location>
</feature>
<keyword evidence="5" id="KW-0472">Membrane</keyword>
<feature type="repeat" description="ANK" evidence="4">
    <location>
        <begin position="742"/>
        <end position="774"/>
    </location>
</feature>
<evidence type="ECO:0000313" key="6">
    <source>
        <dbReference type="EMBL" id="OCT77217.1"/>
    </source>
</evidence>
<feature type="repeat" description="ANK" evidence="4">
    <location>
        <begin position="301"/>
        <end position="333"/>
    </location>
</feature>
<feature type="repeat" description="ANK" evidence="4">
    <location>
        <begin position="268"/>
        <end position="300"/>
    </location>
</feature>